<evidence type="ECO:0000313" key="2">
    <source>
        <dbReference type="EMBL" id="MPY43837.1"/>
    </source>
</evidence>
<dbReference type="RefSeq" id="WP_152788785.1">
    <property type="nucleotide sequence ID" value="NZ_BAABEQ010000001.1"/>
</dbReference>
<dbReference type="SUPFAM" id="SSF54427">
    <property type="entry name" value="NTF2-like"/>
    <property type="match status" value="1"/>
</dbReference>
<comment type="caution">
    <text evidence="2">The sequence shown here is derived from an EMBL/GenBank/DDBJ whole genome shotgun (WGS) entry which is preliminary data.</text>
</comment>
<reference evidence="2 3" key="1">
    <citation type="submission" date="2019-07" db="EMBL/GenBank/DDBJ databases">
        <title>New species of Amycolatopsis and Streptomyces.</title>
        <authorList>
            <person name="Duangmal K."/>
            <person name="Teo W.F.A."/>
            <person name="Lipun K."/>
        </authorList>
    </citation>
    <scope>NUCLEOTIDE SEQUENCE [LARGE SCALE GENOMIC DNA]</scope>
    <source>
        <strain evidence="2 3">TISTR 2346</strain>
    </source>
</reference>
<accession>A0A5N8W8N5</accession>
<protein>
    <submittedName>
        <fullName evidence="2">Nuclear transport factor 2 family protein</fullName>
    </submittedName>
</protein>
<organism evidence="2 3">
    <name type="scientific">Streptomyces phyllanthi</name>
    <dbReference type="NCBI Taxonomy" id="1803180"/>
    <lineage>
        <taxon>Bacteria</taxon>
        <taxon>Bacillati</taxon>
        <taxon>Actinomycetota</taxon>
        <taxon>Actinomycetes</taxon>
        <taxon>Kitasatosporales</taxon>
        <taxon>Streptomycetaceae</taxon>
        <taxon>Streptomyces</taxon>
    </lineage>
</organism>
<feature type="domain" description="SnoaL-like" evidence="1">
    <location>
        <begin position="10"/>
        <end position="117"/>
    </location>
</feature>
<sequence>MTATGNTAVVLRFFERFAAGDAQAALTLLDEQAVWWVSGKPDQYPSAGPHGKDEVLQMLGRVGQARPNGVEIEVTYTTAQDDRVVAEVASRGVSAAGKVYDQRLVFVFQLRDSRIHRIREYLDTLHANDVLVAS</sequence>
<keyword evidence="3" id="KW-1185">Reference proteome</keyword>
<name>A0A5N8W8N5_9ACTN</name>
<dbReference type="EMBL" id="VJZE01000263">
    <property type="protein sequence ID" value="MPY43837.1"/>
    <property type="molecule type" value="Genomic_DNA"/>
</dbReference>
<dbReference type="Pfam" id="PF12680">
    <property type="entry name" value="SnoaL_2"/>
    <property type="match status" value="1"/>
</dbReference>
<gene>
    <name evidence="2" type="ORF">FNH04_29245</name>
</gene>
<dbReference type="Gene3D" id="3.10.450.50">
    <property type="match status" value="1"/>
</dbReference>
<evidence type="ECO:0000259" key="1">
    <source>
        <dbReference type="Pfam" id="PF12680"/>
    </source>
</evidence>
<dbReference type="PANTHER" id="PTHR41252">
    <property type="entry name" value="BLR2505 PROTEIN"/>
    <property type="match status" value="1"/>
</dbReference>
<dbReference type="Proteomes" id="UP000326979">
    <property type="component" value="Unassembled WGS sequence"/>
</dbReference>
<dbReference type="PANTHER" id="PTHR41252:SF1">
    <property type="entry name" value="BLR2505 PROTEIN"/>
    <property type="match status" value="1"/>
</dbReference>
<dbReference type="OrthoDB" id="6657864at2"/>
<evidence type="ECO:0000313" key="3">
    <source>
        <dbReference type="Proteomes" id="UP000326979"/>
    </source>
</evidence>
<proteinExistence type="predicted"/>
<dbReference type="InterPro" id="IPR032710">
    <property type="entry name" value="NTF2-like_dom_sf"/>
</dbReference>
<dbReference type="AlphaFoldDB" id="A0A5N8W8N5"/>
<dbReference type="InterPro" id="IPR037401">
    <property type="entry name" value="SnoaL-like"/>
</dbReference>